<reference evidence="1" key="1">
    <citation type="submission" date="2021-01" db="EMBL/GenBank/DDBJ databases">
        <authorList>
            <person name="Corre E."/>
            <person name="Pelletier E."/>
            <person name="Niang G."/>
            <person name="Scheremetjew M."/>
            <person name="Finn R."/>
            <person name="Kale V."/>
            <person name="Holt S."/>
            <person name="Cochrane G."/>
            <person name="Meng A."/>
            <person name="Brown T."/>
            <person name="Cohen L."/>
        </authorList>
    </citation>
    <scope>NUCLEOTIDE SEQUENCE</scope>
    <source>
        <strain evidence="1">CCMP3107</strain>
    </source>
</reference>
<dbReference type="AlphaFoldDB" id="A0A6V1R9I1"/>
<organism evidence="1">
    <name type="scientific">Heterosigma akashiwo</name>
    <name type="common">Chromophytic alga</name>
    <name type="synonym">Heterosigma carterae</name>
    <dbReference type="NCBI Taxonomy" id="2829"/>
    <lineage>
        <taxon>Eukaryota</taxon>
        <taxon>Sar</taxon>
        <taxon>Stramenopiles</taxon>
        <taxon>Ochrophyta</taxon>
        <taxon>Raphidophyceae</taxon>
        <taxon>Chattonellales</taxon>
        <taxon>Chattonellaceae</taxon>
        <taxon>Heterosigma</taxon>
    </lineage>
</organism>
<protein>
    <submittedName>
        <fullName evidence="1">Uncharacterized protein</fullName>
    </submittedName>
</protein>
<evidence type="ECO:0000313" key="1">
    <source>
        <dbReference type="EMBL" id="CAE0634161.1"/>
    </source>
</evidence>
<gene>
    <name evidence="1" type="ORF">HAKA00212_LOCUS12877</name>
</gene>
<name>A0A6V1R9I1_HETAK</name>
<accession>A0A6V1R9I1</accession>
<dbReference type="EMBL" id="HBIU01027947">
    <property type="protein sequence ID" value="CAE0634161.1"/>
    <property type="molecule type" value="Transcribed_RNA"/>
</dbReference>
<sequence length="222" mass="25898">MYATKRINKNKIDVSYISIQDPYVENRKLPPRWKEKQFAVAHLPNPENGGYFAKKTYAPDPYKEAVHFIKEQPADSRKLGFGTKDASKRGEFTATIRTEQYRETLKKEQRILDHQRDPAAETMTLERARKREEERSFPEGLSETRRLYDIGRQNVTDFDPRQSRDTFYTLRKDRPKRLGHHQTAAAAVGSGAWDHEYSKPEFGPIPYVKNFYDKGHLGTQGF</sequence>
<proteinExistence type="predicted"/>